<dbReference type="eggNOG" id="COG1309">
    <property type="taxonomic scope" value="Bacteria"/>
</dbReference>
<dbReference type="Gene3D" id="1.10.357.10">
    <property type="entry name" value="Tetracycline Repressor, domain 2"/>
    <property type="match status" value="1"/>
</dbReference>
<dbReference type="PANTHER" id="PTHR30055:SF226">
    <property type="entry name" value="HTH-TYPE TRANSCRIPTIONAL REGULATOR PKSA"/>
    <property type="match status" value="1"/>
</dbReference>
<sequence length="212" mass="23708">MTKLDKITRLAEKADAKSAKRARKKDELADNAIAALKQLGYARTSLRDIAELSGVAVGTLHYYFEDKADLITYCVLRYKSGFMAEMQSILSADVATDQLADRFVKGLSLSIRRDAETHRLWYDIRAQAMFDPAFHAVVAEIEAALVDLVAEFLNRTGQTDIAPRTAYMMLDAPFRYHLQKYLSGDRTAPAEFEDQIAEILTMISTFGVAPTT</sequence>
<organism evidence="4 5">
    <name type="scientific">Pseudooceanicola atlanticus</name>
    <dbReference type="NCBI Taxonomy" id="1461694"/>
    <lineage>
        <taxon>Bacteria</taxon>
        <taxon>Pseudomonadati</taxon>
        <taxon>Pseudomonadota</taxon>
        <taxon>Alphaproteobacteria</taxon>
        <taxon>Rhodobacterales</taxon>
        <taxon>Paracoccaceae</taxon>
        <taxon>Pseudooceanicola</taxon>
    </lineage>
</organism>
<evidence type="ECO:0000256" key="1">
    <source>
        <dbReference type="ARBA" id="ARBA00023125"/>
    </source>
</evidence>
<dbReference type="STRING" id="1461694.ATO9_19655"/>
<feature type="domain" description="HTH tetR-type" evidence="3">
    <location>
        <begin position="22"/>
        <end position="82"/>
    </location>
</feature>
<dbReference type="GO" id="GO:0000976">
    <property type="term" value="F:transcription cis-regulatory region binding"/>
    <property type="evidence" value="ECO:0007669"/>
    <property type="project" value="TreeGrafter"/>
</dbReference>
<evidence type="ECO:0000313" key="5">
    <source>
        <dbReference type="Proteomes" id="UP000030004"/>
    </source>
</evidence>
<evidence type="ECO:0000313" key="4">
    <source>
        <dbReference type="EMBL" id="KGM47223.1"/>
    </source>
</evidence>
<dbReference type="InterPro" id="IPR001647">
    <property type="entry name" value="HTH_TetR"/>
</dbReference>
<feature type="DNA-binding region" description="H-T-H motif" evidence="2">
    <location>
        <begin position="45"/>
        <end position="64"/>
    </location>
</feature>
<name>A0A0A0EAV3_9RHOB</name>
<dbReference type="EMBL" id="AQQX01000013">
    <property type="protein sequence ID" value="KGM47223.1"/>
    <property type="molecule type" value="Genomic_DNA"/>
</dbReference>
<dbReference type="PROSITE" id="PS01081">
    <property type="entry name" value="HTH_TETR_1"/>
    <property type="match status" value="1"/>
</dbReference>
<reference evidence="4 5" key="1">
    <citation type="journal article" date="2015" name="Antonie Van Leeuwenhoek">
        <title>Pseudooceanicola atlanticus gen. nov. sp. nov., isolated from surface seawater of the Atlantic Ocean and reclassification of Oceanicola batsensis, Oceanicola marinus, Oceanicola nitratireducens, Oceanicola nanhaiensis, Oceanicola antarcticus and Oceanicola flagellatus, as Pseudooceanicola batsensis comb. nov., Pseudooceanicola marinus comb. nov., Pseudooceanicola nitratireducens comb. nov., Pseudooceanicola nanhaiensis comb. nov., Pseudooceanicola antarcticus comb. nov., and Pseudooceanicola flagellatus comb. nov.</title>
        <authorList>
            <person name="Lai Q."/>
            <person name="Li G."/>
            <person name="Liu X."/>
            <person name="Du Y."/>
            <person name="Sun F."/>
            <person name="Shao Z."/>
        </authorList>
    </citation>
    <scope>NUCLEOTIDE SEQUENCE [LARGE SCALE GENOMIC DNA]</scope>
    <source>
        <strain evidence="4 5">22II-s11g</strain>
    </source>
</reference>
<dbReference type="SUPFAM" id="SSF46689">
    <property type="entry name" value="Homeodomain-like"/>
    <property type="match status" value="1"/>
</dbReference>
<keyword evidence="1 2" id="KW-0238">DNA-binding</keyword>
<dbReference type="PANTHER" id="PTHR30055">
    <property type="entry name" value="HTH-TYPE TRANSCRIPTIONAL REGULATOR RUTR"/>
    <property type="match status" value="1"/>
</dbReference>
<accession>A0A0A0EAV3</accession>
<dbReference type="PROSITE" id="PS50977">
    <property type="entry name" value="HTH_TETR_2"/>
    <property type="match status" value="1"/>
</dbReference>
<dbReference type="Proteomes" id="UP000030004">
    <property type="component" value="Unassembled WGS sequence"/>
</dbReference>
<keyword evidence="5" id="KW-1185">Reference proteome</keyword>
<evidence type="ECO:0000256" key="2">
    <source>
        <dbReference type="PROSITE-ProRule" id="PRU00335"/>
    </source>
</evidence>
<comment type="caution">
    <text evidence="4">The sequence shown here is derived from an EMBL/GenBank/DDBJ whole genome shotgun (WGS) entry which is preliminary data.</text>
</comment>
<dbReference type="InterPro" id="IPR009057">
    <property type="entry name" value="Homeodomain-like_sf"/>
</dbReference>
<dbReference type="Pfam" id="PF00440">
    <property type="entry name" value="TetR_N"/>
    <property type="match status" value="1"/>
</dbReference>
<dbReference type="InterPro" id="IPR050109">
    <property type="entry name" value="HTH-type_TetR-like_transc_reg"/>
</dbReference>
<dbReference type="AlphaFoldDB" id="A0A0A0EAV3"/>
<dbReference type="OrthoDB" id="8220622at2"/>
<proteinExistence type="predicted"/>
<gene>
    <name evidence="4" type="ORF">ATO9_19655</name>
</gene>
<dbReference type="GO" id="GO:0003700">
    <property type="term" value="F:DNA-binding transcription factor activity"/>
    <property type="evidence" value="ECO:0007669"/>
    <property type="project" value="TreeGrafter"/>
</dbReference>
<evidence type="ECO:0000259" key="3">
    <source>
        <dbReference type="PROSITE" id="PS50977"/>
    </source>
</evidence>
<dbReference type="RefSeq" id="WP_043753273.1">
    <property type="nucleotide sequence ID" value="NZ_AQQX01000013.1"/>
</dbReference>
<protein>
    <recommendedName>
        <fullName evidence="3">HTH tetR-type domain-containing protein</fullName>
    </recommendedName>
</protein>
<dbReference type="InterPro" id="IPR023772">
    <property type="entry name" value="DNA-bd_HTH_TetR-type_CS"/>
</dbReference>